<keyword evidence="7" id="KW-1185">Reference proteome</keyword>
<dbReference type="InterPro" id="IPR011006">
    <property type="entry name" value="CheY-like_superfamily"/>
</dbReference>
<dbReference type="SUPFAM" id="SSF52172">
    <property type="entry name" value="CheY-like"/>
    <property type="match status" value="1"/>
</dbReference>
<sequence>MNPPPIYQNLTAGNDFHDIHILVVDDDPGMLESVKQLLEIHRYCVTTIKGGSQACRALSATSYDLLLLDLNLNGISGYDVMNFMNDHSIKTPVIVISGNTSFASVSKAIQRGALDYIKKPYDPEELLVKIKNTTTKIQREVLNIKMQRHLKKSEVLHRYIVNNSPDIICTIDHEGRIMFINTQIENFLGYKPQELIGKLYSEIVRPEDVERLNVFVKEKIRRGSGNYPSDKIEVCLVPKENYFKSRYFELTLFPVELNLLGFQPKNGNISGDKLFGVYVIAHDMTERKEAKEYIHFQACHDLLTKLPNRASFEKSGRLAINKARQNNCIVAVLFLDLNRFKIINDSLGHAVGDQLLQSVTQRLESCLRKYDILSRFGADEFMLLLPEINAPENTRQVALKITDIMHAPFVIGDQEIFGNVSIGISFFPEHGETIEQLIQNAEIAMYQAKGRGKKGIQFFDKGMKTSSPHHLAMERDLRRALKNNEFEIVYQPQITINTGKVIGFEALVRWNHPEKGKIRPCEFIPVAEETRLIEDLGDWVLHHACCEVREWIKKGHDTIRLSVNISPLQIENPLFVENFVHMLDTCQFPGKNMEIELTESILMADLEHMAQILNHLHKHSITVAIDDFGIGYSSLSYIQKLPIHTLKIDQSFMQSIQNETDESCLVNAIIAMGKGLHLCTVAEGVETMTQIKYLQNQGCDAVQGYYFGEPRSGEKCLRFLEETTLITTTACFVKAL</sequence>
<keyword evidence="1" id="KW-0597">Phosphoprotein</keyword>
<dbReference type="KEGG" id="kst:KSMBR1_3066"/>
<evidence type="ECO:0000313" key="6">
    <source>
        <dbReference type="EMBL" id="SOH05544.1"/>
    </source>
</evidence>
<dbReference type="PROSITE" id="PS50112">
    <property type="entry name" value="PAS"/>
    <property type="match status" value="1"/>
</dbReference>
<dbReference type="InterPro" id="IPR000160">
    <property type="entry name" value="GGDEF_dom"/>
</dbReference>
<reference evidence="7" key="1">
    <citation type="submission" date="2017-10" db="EMBL/GenBank/DDBJ databases">
        <authorList>
            <person name="Frank J."/>
        </authorList>
    </citation>
    <scope>NUCLEOTIDE SEQUENCE [LARGE SCALE GENOMIC DNA]</scope>
</reference>
<evidence type="ECO:0008006" key="8">
    <source>
        <dbReference type="Google" id="ProtNLM"/>
    </source>
</evidence>
<dbReference type="SMART" id="SM00448">
    <property type="entry name" value="REC"/>
    <property type="match status" value="1"/>
</dbReference>
<dbReference type="PROSITE" id="PS50887">
    <property type="entry name" value="GGDEF"/>
    <property type="match status" value="1"/>
</dbReference>
<evidence type="ECO:0000313" key="7">
    <source>
        <dbReference type="Proteomes" id="UP000221734"/>
    </source>
</evidence>
<dbReference type="InterPro" id="IPR001633">
    <property type="entry name" value="EAL_dom"/>
</dbReference>
<dbReference type="CDD" id="cd00156">
    <property type="entry name" value="REC"/>
    <property type="match status" value="1"/>
</dbReference>
<dbReference type="InterPro" id="IPR035965">
    <property type="entry name" value="PAS-like_dom_sf"/>
</dbReference>
<dbReference type="CDD" id="cd01948">
    <property type="entry name" value="EAL"/>
    <property type="match status" value="1"/>
</dbReference>
<dbReference type="PANTHER" id="PTHR44757">
    <property type="entry name" value="DIGUANYLATE CYCLASE DGCP"/>
    <property type="match status" value="1"/>
</dbReference>
<dbReference type="Pfam" id="PF13426">
    <property type="entry name" value="PAS_9"/>
    <property type="match status" value="1"/>
</dbReference>
<dbReference type="Gene3D" id="3.30.70.270">
    <property type="match status" value="1"/>
</dbReference>
<evidence type="ECO:0000259" key="2">
    <source>
        <dbReference type="PROSITE" id="PS50110"/>
    </source>
</evidence>
<evidence type="ECO:0000259" key="5">
    <source>
        <dbReference type="PROSITE" id="PS50887"/>
    </source>
</evidence>
<dbReference type="OrthoDB" id="9759601at2"/>
<name>A0A2C9CIE9_KUEST</name>
<dbReference type="SUPFAM" id="SSF141868">
    <property type="entry name" value="EAL domain-like"/>
    <property type="match status" value="1"/>
</dbReference>
<dbReference type="Pfam" id="PF00563">
    <property type="entry name" value="EAL"/>
    <property type="match status" value="1"/>
</dbReference>
<evidence type="ECO:0000259" key="3">
    <source>
        <dbReference type="PROSITE" id="PS50112"/>
    </source>
</evidence>
<dbReference type="InterPro" id="IPR043128">
    <property type="entry name" value="Rev_trsase/Diguanyl_cyclase"/>
</dbReference>
<dbReference type="SUPFAM" id="SSF55785">
    <property type="entry name" value="PYP-like sensor domain (PAS domain)"/>
    <property type="match status" value="1"/>
</dbReference>
<dbReference type="CDD" id="cd00130">
    <property type="entry name" value="PAS"/>
    <property type="match status" value="1"/>
</dbReference>
<feature type="domain" description="EAL" evidence="4">
    <location>
        <begin position="470"/>
        <end position="724"/>
    </location>
</feature>
<dbReference type="Pfam" id="PF00990">
    <property type="entry name" value="GGDEF"/>
    <property type="match status" value="1"/>
</dbReference>
<dbReference type="PANTHER" id="PTHR44757:SF2">
    <property type="entry name" value="BIOFILM ARCHITECTURE MAINTENANCE PROTEIN MBAA"/>
    <property type="match status" value="1"/>
</dbReference>
<dbReference type="InterPro" id="IPR000014">
    <property type="entry name" value="PAS"/>
</dbReference>
<feature type="domain" description="Response regulatory" evidence="2">
    <location>
        <begin position="20"/>
        <end position="134"/>
    </location>
</feature>
<dbReference type="SMART" id="SM00091">
    <property type="entry name" value="PAS"/>
    <property type="match status" value="1"/>
</dbReference>
<feature type="domain" description="GGDEF" evidence="5">
    <location>
        <begin position="328"/>
        <end position="461"/>
    </location>
</feature>
<dbReference type="RefSeq" id="WP_099326113.1">
    <property type="nucleotide sequence ID" value="NZ_LT934425.1"/>
</dbReference>
<accession>A0A2C9CIE9</accession>
<dbReference type="Gene3D" id="3.40.50.2300">
    <property type="match status" value="1"/>
</dbReference>
<dbReference type="InterPro" id="IPR001789">
    <property type="entry name" value="Sig_transdc_resp-reg_receiver"/>
</dbReference>
<dbReference type="Pfam" id="PF00072">
    <property type="entry name" value="Response_reg"/>
    <property type="match status" value="1"/>
</dbReference>
<dbReference type="AlphaFoldDB" id="A0A2C9CIE9"/>
<dbReference type="InterPro" id="IPR035919">
    <property type="entry name" value="EAL_sf"/>
</dbReference>
<dbReference type="InterPro" id="IPR052155">
    <property type="entry name" value="Biofilm_reg_signaling"/>
</dbReference>
<dbReference type="Gene3D" id="3.30.450.20">
    <property type="entry name" value="PAS domain"/>
    <property type="match status" value="1"/>
</dbReference>
<dbReference type="SMART" id="SM00267">
    <property type="entry name" value="GGDEF"/>
    <property type="match status" value="1"/>
</dbReference>
<dbReference type="PROSITE" id="PS50883">
    <property type="entry name" value="EAL"/>
    <property type="match status" value="1"/>
</dbReference>
<dbReference type="InterPro" id="IPR029787">
    <property type="entry name" value="Nucleotide_cyclase"/>
</dbReference>
<dbReference type="PROSITE" id="PS50110">
    <property type="entry name" value="RESPONSE_REGULATORY"/>
    <property type="match status" value="1"/>
</dbReference>
<dbReference type="GO" id="GO:0000160">
    <property type="term" value="P:phosphorelay signal transduction system"/>
    <property type="evidence" value="ECO:0007669"/>
    <property type="project" value="InterPro"/>
</dbReference>
<evidence type="ECO:0000256" key="1">
    <source>
        <dbReference type="PROSITE-ProRule" id="PRU00169"/>
    </source>
</evidence>
<protein>
    <recommendedName>
        <fullName evidence="8">Diguanylate cyclase</fullName>
    </recommendedName>
</protein>
<gene>
    <name evidence="6" type="primary">scrC</name>
    <name evidence="6" type="ORF">KSMBR1_3066</name>
</gene>
<organism evidence="6 7">
    <name type="scientific">Kuenenia stuttgartiensis</name>
    <dbReference type="NCBI Taxonomy" id="174633"/>
    <lineage>
        <taxon>Bacteria</taxon>
        <taxon>Pseudomonadati</taxon>
        <taxon>Planctomycetota</taxon>
        <taxon>Candidatus Brocadiia</taxon>
        <taxon>Candidatus Brocadiales</taxon>
        <taxon>Candidatus Brocadiaceae</taxon>
        <taxon>Candidatus Kuenenia</taxon>
    </lineage>
</organism>
<proteinExistence type="predicted"/>
<dbReference type="FunFam" id="3.20.20.450:FF:000001">
    <property type="entry name" value="Cyclic di-GMP phosphodiesterase yahA"/>
    <property type="match status" value="1"/>
</dbReference>
<feature type="modified residue" description="4-aspartylphosphate" evidence="1">
    <location>
        <position position="69"/>
    </location>
</feature>
<dbReference type="EMBL" id="LT934425">
    <property type="protein sequence ID" value="SOH05544.1"/>
    <property type="molecule type" value="Genomic_DNA"/>
</dbReference>
<dbReference type="SUPFAM" id="SSF55073">
    <property type="entry name" value="Nucleotide cyclase"/>
    <property type="match status" value="1"/>
</dbReference>
<dbReference type="Proteomes" id="UP000221734">
    <property type="component" value="Chromosome Kuenenia_stuttgartiensis_MBR1"/>
</dbReference>
<feature type="domain" description="PAS" evidence="3">
    <location>
        <begin position="153"/>
        <end position="223"/>
    </location>
</feature>
<evidence type="ECO:0000259" key="4">
    <source>
        <dbReference type="PROSITE" id="PS50883"/>
    </source>
</evidence>
<dbReference type="NCBIfam" id="TIGR00254">
    <property type="entry name" value="GGDEF"/>
    <property type="match status" value="1"/>
</dbReference>
<dbReference type="GO" id="GO:0006355">
    <property type="term" value="P:regulation of DNA-templated transcription"/>
    <property type="evidence" value="ECO:0007669"/>
    <property type="project" value="InterPro"/>
</dbReference>
<dbReference type="CDD" id="cd01949">
    <property type="entry name" value="GGDEF"/>
    <property type="match status" value="1"/>
</dbReference>
<dbReference type="SMART" id="SM00052">
    <property type="entry name" value="EAL"/>
    <property type="match status" value="1"/>
</dbReference>
<dbReference type="Gene3D" id="3.20.20.450">
    <property type="entry name" value="EAL domain"/>
    <property type="match status" value="1"/>
</dbReference>
<dbReference type="NCBIfam" id="TIGR00229">
    <property type="entry name" value="sensory_box"/>
    <property type="match status" value="1"/>
</dbReference>